<sequence length="115" mass="12097">MENYVPMQGIYHSPYPDTRISHEMRQYAHQRPFPIIGAAFAGGLAGGLLGALVIPGVYGGFGYPGGGYPPPPPPGYGGGYQGYGPQGYGGSGGYPGYYGGRPPYGSSPYPYRELE</sequence>
<proteinExistence type="predicted"/>
<keyword evidence="1" id="KW-1133">Transmembrane helix</keyword>
<organism evidence="2 3">
    <name type="scientific">Guptibacillus hwajinpoensis</name>
    <dbReference type="NCBI Taxonomy" id="208199"/>
    <lineage>
        <taxon>Bacteria</taxon>
        <taxon>Bacillati</taxon>
        <taxon>Bacillota</taxon>
        <taxon>Bacilli</taxon>
        <taxon>Bacillales</taxon>
        <taxon>Guptibacillaceae</taxon>
        <taxon>Guptibacillus</taxon>
    </lineage>
</organism>
<name>A0ABU0K2F4_9BACL</name>
<keyword evidence="1" id="KW-0472">Membrane</keyword>
<dbReference type="EMBL" id="JAUSWM010000004">
    <property type="protein sequence ID" value="MDQ0483530.1"/>
    <property type="molecule type" value="Genomic_DNA"/>
</dbReference>
<evidence type="ECO:0008006" key="4">
    <source>
        <dbReference type="Google" id="ProtNLM"/>
    </source>
</evidence>
<evidence type="ECO:0000313" key="3">
    <source>
        <dbReference type="Proteomes" id="UP001226720"/>
    </source>
</evidence>
<gene>
    <name evidence="2" type="ORF">QO000_002512</name>
</gene>
<feature type="transmembrane region" description="Helical" evidence="1">
    <location>
        <begin position="33"/>
        <end position="58"/>
    </location>
</feature>
<protein>
    <recommendedName>
        <fullName evidence="4">Spore coat protein</fullName>
    </recommendedName>
</protein>
<dbReference type="GeneID" id="301327811"/>
<reference evidence="2" key="1">
    <citation type="submission" date="2023-07" db="EMBL/GenBank/DDBJ databases">
        <title>Genomic Encyclopedia of Type Strains, Phase IV (KMG-IV): sequencing the most valuable type-strain genomes for metagenomic binning, comparative biology and taxonomic classification.</title>
        <authorList>
            <person name="Goeker M."/>
        </authorList>
    </citation>
    <scope>NUCLEOTIDE SEQUENCE [LARGE SCALE GENOMIC DNA]</scope>
    <source>
        <strain evidence="2">JSM 076093</strain>
    </source>
</reference>
<evidence type="ECO:0000256" key="1">
    <source>
        <dbReference type="SAM" id="Phobius"/>
    </source>
</evidence>
<accession>A0ABU0K2F4</accession>
<comment type="caution">
    <text evidence="2">The sequence shown here is derived from an EMBL/GenBank/DDBJ whole genome shotgun (WGS) entry which is preliminary data.</text>
</comment>
<keyword evidence="3" id="KW-1185">Reference proteome</keyword>
<keyword evidence="1" id="KW-0812">Transmembrane</keyword>
<dbReference type="Proteomes" id="UP001226720">
    <property type="component" value="Unassembled WGS sequence"/>
</dbReference>
<evidence type="ECO:0000313" key="2">
    <source>
        <dbReference type="EMBL" id="MDQ0483530.1"/>
    </source>
</evidence>
<dbReference type="RefSeq" id="WP_301552187.1">
    <property type="nucleotide sequence ID" value="NZ_JAQRMZ010000006.1"/>
</dbReference>